<comment type="caution">
    <text evidence="1">The sequence shown here is derived from an EMBL/GenBank/DDBJ whole genome shotgun (WGS) entry which is preliminary data.</text>
</comment>
<dbReference type="PANTHER" id="PTHR48100">
    <property type="entry name" value="BROAD-SPECIFICITY PHOSPHATASE YOR283W-RELATED"/>
    <property type="match status" value="1"/>
</dbReference>
<keyword evidence="2" id="KW-1185">Reference proteome</keyword>
<dbReference type="EMBL" id="JBHTHQ010000013">
    <property type="protein sequence ID" value="MFD0704726.1"/>
    <property type="molecule type" value="Genomic_DNA"/>
</dbReference>
<proteinExistence type="predicted"/>
<accession>A0ABW2Y4N8</accession>
<dbReference type="InterPro" id="IPR029033">
    <property type="entry name" value="His_PPase_superfam"/>
</dbReference>
<dbReference type="PANTHER" id="PTHR48100:SF51">
    <property type="entry name" value="PHOSPHOGLYCERATE MUTASE"/>
    <property type="match status" value="1"/>
</dbReference>
<dbReference type="RefSeq" id="WP_377938438.1">
    <property type="nucleotide sequence ID" value="NZ_JBHTHQ010000013.1"/>
</dbReference>
<dbReference type="InterPro" id="IPR050275">
    <property type="entry name" value="PGM_Phosphatase"/>
</dbReference>
<protein>
    <submittedName>
        <fullName evidence="1">Histidine phosphatase family protein</fullName>
    </submittedName>
</protein>
<dbReference type="SMART" id="SM00855">
    <property type="entry name" value="PGAM"/>
    <property type="match status" value="1"/>
</dbReference>
<dbReference type="CDD" id="cd07067">
    <property type="entry name" value="HP_PGM_like"/>
    <property type="match status" value="1"/>
</dbReference>
<reference evidence="2" key="1">
    <citation type="journal article" date="2019" name="Int. J. Syst. Evol. Microbiol.">
        <title>The Global Catalogue of Microorganisms (GCM) 10K type strain sequencing project: providing services to taxonomists for standard genome sequencing and annotation.</title>
        <authorList>
            <consortium name="The Broad Institute Genomics Platform"/>
            <consortium name="The Broad Institute Genome Sequencing Center for Infectious Disease"/>
            <person name="Wu L."/>
            <person name="Ma J."/>
        </authorList>
    </citation>
    <scope>NUCLEOTIDE SEQUENCE [LARGE SCALE GENOMIC DNA]</scope>
    <source>
        <strain evidence="2">CCM 8604</strain>
    </source>
</reference>
<dbReference type="Gene3D" id="3.40.50.1240">
    <property type="entry name" value="Phosphoglycerate mutase-like"/>
    <property type="match status" value="1"/>
</dbReference>
<dbReference type="InterPro" id="IPR013078">
    <property type="entry name" value="His_Pase_superF_clade-1"/>
</dbReference>
<sequence>MNNFLHVATEFRESGGNSALKTFQPAQKGQQTTVHLIRHGEVYNPDRVLYERLPGFHLSERGFRMAHATGRFIANNPHMNSPTAIFSSPLDRTIDTVTAIAEEMGKVPDNHPERIYDVIATDERIIEARNEFRGKRIGYGDGALWRNNNWKLVSNLWKPSWGESYKEIAARVQDFVFEKVDAYPGQYIFAVMHESPIWSFRHMLETGHPEHNMLLRKTALASITSLTFEVGSHELISIGYADPAADVR</sequence>
<dbReference type="Pfam" id="PF00300">
    <property type="entry name" value="His_Phos_1"/>
    <property type="match status" value="1"/>
</dbReference>
<evidence type="ECO:0000313" key="1">
    <source>
        <dbReference type="EMBL" id="MFD0704726.1"/>
    </source>
</evidence>
<gene>
    <name evidence="1" type="ORF">ACFQY8_03040</name>
</gene>
<dbReference type="SUPFAM" id="SSF53254">
    <property type="entry name" value="Phosphoglycerate mutase-like"/>
    <property type="match status" value="1"/>
</dbReference>
<organism evidence="1 2">
    <name type="scientific">Alloscardovia venturai</name>
    <dbReference type="NCBI Taxonomy" id="1769421"/>
    <lineage>
        <taxon>Bacteria</taxon>
        <taxon>Bacillati</taxon>
        <taxon>Actinomycetota</taxon>
        <taxon>Actinomycetes</taxon>
        <taxon>Bifidobacteriales</taxon>
        <taxon>Bifidobacteriaceae</taxon>
        <taxon>Alloscardovia</taxon>
    </lineage>
</organism>
<evidence type="ECO:0000313" key="2">
    <source>
        <dbReference type="Proteomes" id="UP001597036"/>
    </source>
</evidence>
<name>A0ABW2Y4N8_9BIFI</name>
<dbReference type="Proteomes" id="UP001597036">
    <property type="component" value="Unassembled WGS sequence"/>
</dbReference>